<dbReference type="Proteomes" id="UP001491552">
    <property type="component" value="Unassembled WGS sequence"/>
</dbReference>
<keyword evidence="2" id="KW-1185">Reference proteome</keyword>
<accession>A0ABV1G9X7</accession>
<sequence length="261" mass="29508">MFSASERVLYGKRQLIEVICQLRFPTILSISAKEPAEFQEAIRAEFPRYARNLEKLPPKVIGQPGAMKLEEQPTVVNYQFLTAAGDWKVNLTNTFLALATPVYTTWEDFARKLDEVLAQFVAIYHPAYFERIGLRYINGFSRRALGLEGVPFRDLIQPAYLGLMAEDDVQEQSVQRVTQDVEMALAGGCRLKLHCGPGMVKRGNVEDKEVRFILDNDVFMNGKIELKHSAGALNTVHTHADRIFRGAITDQLHDAMEPQPL</sequence>
<evidence type="ECO:0000313" key="1">
    <source>
        <dbReference type="EMBL" id="MEQ2512191.1"/>
    </source>
</evidence>
<proteinExistence type="predicted"/>
<gene>
    <name evidence="1" type="ORF">WMO66_13225</name>
</gene>
<name>A0ABV1G9X7_9FIRM</name>
<protein>
    <submittedName>
        <fullName evidence="1">TIGR04255 family protein</fullName>
    </submittedName>
</protein>
<reference evidence="1 2" key="1">
    <citation type="submission" date="2024-03" db="EMBL/GenBank/DDBJ databases">
        <title>Human intestinal bacterial collection.</title>
        <authorList>
            <person name="Pauvert C."/>
            <person name="Hitch T.C.A."/>
            <person name="Clavel T."/>
        </authorList>
    </citation>
    <scope>NUCLEOTIDE SEQUENCE [LARGE SCALE GENOMIC DNA]</scope>
    <source>
        <strain evidence="1 2">CLA-AA-H192</strain>
    </source>
</reference>
<dbReference type="RefSeq" id="WP_349136876.1">
    <property type="nucleotide sequence ID" value="NZ_JBBMFF010000263.1"/>
</dbReference>
<evidence type="ECO:0000313" key="2">
    <source>
        <dbReference type="Proteomes" id="UP001491552"/>
    </source>
</evidence>
<comment type="caution">
    <text evidence="1">The sequence shown here is derived from an EMBL/GenBank/DDBJ whole genome shotgun (WGS) entry which is preliminary data.</text>
</comment>
<organism evidence="1 2">
    <name type="scientific">Faecousia intestinalis</name>
    <dbReference type="NCBI Taxonomy" id="3133167"/>
    <lineage>
        <taxon>Bacteria</taxon>
        <taxon>Bacillati</taxon>
        <taxon>Bacillota</taxon>
        <taxon>Clostridia</taxon>
        <taxon>Eubacteriales</taxon>
        <taxon>Oscillospiraceae</taxon>
        <taxon>Faecousia</taxon>
    </lineage>
</organism>
<dbReference type="EMBL" id="JBBMFF010000263">
    <property type="protein sequence ID" value="MEQ2512191.1"/>
    <property type="molecule type" value="Genomic_DNA"/>
</dbReference>
<dbReference type="NCBIfam" id="TIGR04255">
    <property type="entry name" value="sporadTIGR04255"/>
    <property type="match status" value="1"/>
</dbReference>
<dbReference type="InterPro" id="IPR026349">
    <property type="entry name" value="CHP04255"/>
</dbReference>